<dbReference type="PROSITE" id="PS50104">
    <property type="entry name" value="TIR"/>
    <property type="match status" value="1"/>
</dbReference>
<keyword evidence="1" id="KW-0433">Leucine-rich repeat</keyword>
<dbReference type="Pfam" id="PF01582">
    <property type="entry name" value="TIR"/>
    <property type="match status" value="1"/>
</dbReference>
<dbReference type="SUPFAM" id="SSF46785">
    <property type="entry name" value="Winged helix' DNA-binding domain"/>
    <property type="match status" value="1"/>
</dbReference>
<dbReference type="Pfam" id="PF07725">
    <property type="entry name" value="LRR_3"/>
    <property type="match status" value="1"/>
</dbReference>
<dbReference type="PANTHER" id="PTHR11017">
    <property type="entry name" value="LEUCINE-RICH REPEAT-CONTAINING PROTEIN"/>
    <property type="match status" value="1"/>
</dbReference>
<dbReference type="EMBL" id="LS974625">
    <property type="protein sequence ID" value="CAG7861752.1"/>
    <property type="molecule type" value="Genomic_DNA"/>
</dbReference>
<dbReference type="InterPro" id="IPR027417">
    <property type="entry name" value="P-loop_NTPase"/>
</dbReference>
<evidence type="ECO:0000313" key="9">
    <source>
        <dbReference type="Proteomes" id="UP000694005"/>
    </source>
</evidence>
<evidence type="ECO:0000256" key="5">
    <source>
        <dbReference type="SAM" id="MobiDB-lite"/>
    </source>
</evidence>
<evidence type="ECO:0000256" key="1">
    <source>
        <dbReference type="ARBA" id="ARBA00022614"/>
    </source>
</evidence>
<evidence type="ECO:0000256" key="6">
    <source>
        <dbReference type="SAM" id="SignalP"/>
    </source>
</evidence>
<dbReference type="InterPro" id="IPR036390">
    <property type="entry name" value="WH_DNA-bd_sf"/>
</dbReference>
<feature type="domain" description="TIR" evidence="7">
    <location>
        <begin position="57"/>
        <end position="221"/>
    </location>
</feature>
<dbReference type="AlphaFoldDB" id="A0A8D9FZJ2"/>
<evidence type="ECO:0000256" key="2">
    <source>
        <dbReference type="ARBA" id="ARBA00022737"/>
    </source>
</evidence>
<accession>A0A8D9FZJ2</accession>
<proteinExistence type="predicted"/>
<name>A0A8D9FZJ2_BRACM</name>
<dbReference type="Gramene" id="A09p22190.2_BraZ1">
    <property type="protein sequence ID" value="A09p22190.2_BraZ1.CDS"/>
    <property type="gene ID" value="A09g22190.2_BraZ1"/>
</dbReference>
<feature type="compositionally biased region" description="Low complexity" evidence="5">
    <location>
        <begin position="36"/>
        <end position="47"/>
    </location>
</feature>
<evidence type="ECO:0000256" key="4">
    <source>
        <dbReference type="ARBA" id="ARBA00023027"/>
    </source>
</evidence>
<dbReference type="InterPro" id="IPR032675">
    <property type="entry name" value="LRR_dom_sf"/>
</dbReference>
<keyword evidence="6" id="KW-0732">Signal</keyword>
<evidence type="ECO:0000256" key="3">
    <source>
        <dbReference type="ARBA" id="ARBA00022821"/>
    </source>
</evidence>
<feature type="chain" id="PRO_5034231541" description="TIR domain-containing protein" evidence="6">
    <location>
        <begin position="26"/>
        <end position="1032"/>
    </location>
</feature>
<feature type="region of interest" description="Disordered" evidence="5">
    <location>
        <begin position="28"/>
        <end position="52"/>
    </location>
</feature>
<dbReference type="SUPFAM" id="SSF52058">
    <property type="entry name" value="L domain-like"/>
    <property type="match status" value="2"/>
</dbReference>
<sequence length="1032" mass="116272">MDSSFLLTILAAAIGLLTIQRKLRSHLDNNDEKDSSSSPSSSLSPSSTVPPPSSRIWMHDVFPSFRGEDVRKDFLSHIHMEFQRKGITPFVDNEIKRGESIGPELVRAIRGSKIAIILISRNYASSKWCLDELVEIMNCREELGQTVMAIFYRVDPSDVKKLAGDFGRVFRKTCAGKTKDNIGRWRQALAKVATVAGYHSSNWDNEAAMIKKIATDISNMLNSFTPLSDFDGLVGMGAHLEKMEPLLGLGSDEVRMIGIWGPPGIGKTTIARVAYNQLSEGFQLSIFMDDIKVNYSRLCSDDYSAKLQLQQQFISQITNHKDMVVSHLGVASNRLKDKKVLVQEWINSLPRLKTSLDSDIQSILKFSYDALDDEDKYLFLHIACFFNSQKIHKVEEHLAKKFLEVRQRLNVLAEKSLISIESGYIKMHSLLEKLGRVIVCKQSIHEPGQRQFLFDDIEICEVLTGDAMGSKNVIGMKLDYYKIKEELDISDKAFEGMSNLQFLKVYGYSDALQLTRGLNYLPRKLRLLEWSHFPMRYFPSTLNLEFLVELTMRHSKLEKLWEGIKPLRSLKWMNLSYSVNLKELPDLSTATRLKKLNLNACSSLTKLPPPIGYTNNLEVLNLRQCSSLIKLPSLAGNATSLEKLYIGGCSSLVEFPSFIGNAVNLRKLDLSSFPNLLELPSYVGNATNLEKLYLSNCLDLVELPLSLGNLQKLQKLILKGCSKLEFLPSNINLESLEKLDLSGCSSLDLAGLSIIENAVNLQTLDISRLPQLLELPSFIRNATNLEDFDLSGCSNLVELPLFIVNLQKLKRLRLEGCGKLEVLPTNINLESLDVLDLSNCSMLKSFPQISTNIRALVLRGTAVEEVPPSIVSWPRLDQLQMSYFENIKEFPHALERITWLCLTDTEIREVPPWVKNISRLNEFVLKGCRKLVSVPPISESIYFVDARDCESLEMLECSFHNPHVWLYFDNCFKLNQEARDLIIQNSENAVLPGGQVPAYFTHRATGGGPLTIKLNEKSLPKSISFKSLLPAG</sequence>
<dbReference type="Proteomes" id="UP000694005">
    <property type="component" value="Chromosome A09"/>
</dbReference>
<dbReference type="GO" id="GO:0006952">
    <property type="term" value="P:defense response"/>
    <property type="evidence" value="ECO:0007669"/>
    <property type="project" value="UniProtKB-KW"/>
</dbReference>
<dbReference type="PRINTS" id="PR00364">
    <property type="entry name" value="DISEASERSIST"/>
</dbReference>
<dbReference type="Gene3D" id="3.40.50.300">
    <property type="entry name" value="P-loop containing nucleotide triphosphate hydrolases"/>
    <property type="match status" value="1"/>
</dbReference>
<reference evidence="8 9" key="1">
    <citation type="submission" date="2021-07" db="EMBL/GenBank/DDBJ databases">
        <authorList>
            <consortium name="Genoscope - CEA"/>
            <person name="William W."/>
        </authorList>
    </citation>
    <scope>NUCLEOTIDE SEQUENCE [LARGE SCALE GENOMIC DNA]</scope>
</reference>
<dbReference type="SMART" id="SM00255">
    <property type="entry name" value="TIR"/>
    <property type="match status" value="1"/>
</dbReference>
<protein>
    <recommendedName>
        <fullName evidence="7">TIR domain-containing protein</fullName>
    </recommendedName>
</protein>
<dbReference type="InterPro" id="IPR011713">
    <property type="entry name" value="Leu-rich_rpt_3"/>
</dbReference>
<dbReference type="Gene3D" id="3.80.10.10">
    <property type="entry name" value="Ribonuclease Inhibitor"/>
    <property type="match status" value="3"/>
</dbReference>
<dbReference type="GO" id="GO:0007165">
    <property type="term" value="P:signal transduction"/>
    <property type="evidence" value="ECO:0007669"/>
    <property type="project" value="InterPro"/>
</dbReference>
<dbReference type="InterPro" id="IPR044974">
    <property type="entry name" value="Disease_R_plants"/>
</dbReference>
<evidence type="ECO:0000313" key="8">
    <source>
        <dbReference type="EMBL" id="CAG7861752.1"/>
    </source>
</evidence>
<dbReference type="FunFam" id="3.80.10.10:FF:000386">
    <property type="entry name" value="Disease resistance protein RPS4"/>
    <property type="match status" value="1"/>
</dbReference>
<dbReference type="PANTHER" id="PTHR11017:SF429">
    <property type="entry name" value="ADP-RIBOSYL CYCLASE_CYCLIC ADP-RIBOSE HYDROLASE"/>
    <property type="match status" value="1"/>
</dbReference>
<feature type="signal peptide" evidence="6">
    <location>
        <begin position="1"/>
        <end position="25"/>
    </location>
</feature>
<dbReference type="InterPro" id="IPR035897">
    <property type="entry name" value="Toll_tir_struct_dom_sf"/>
</dbReference>
<dbReference type="FunFam" id="3.40.50.10140:FF:000007">
    <property type="entry name" value="Disease resistance protein (TIR-NBS-LRR class)"/>
    <property type="match status" value="1"/>
</dbReference>
<dbReference type="SUPFAM" id="SSF52540">
    <property type="entry name" value="P-loop containing nucleoside triphosphate hydrolases"/>
    <property type="match status" value="1"/>
</dbReference>
<evidence type="ECO:0000259" key="7">
    <source>
        <dbReference type="PROSITE" id="PS50104"/>
    </source>
</evidence>
<dbReference type="InterPro" id="IPR058192">
    <property type="entry name" value="WHD_ROQ1-like"/>
</dbReference>
<dbReference type="InterPro" id="IPR000157">
    <property type="entry name" value="TIR_dom"/>
</dbReference>
<keyword evidence="2" id="KW-0677">Repeat</keyword>
<keyword evidence="3" id="KW-0611">Plant defense</keyword>
<dbReference type="Gene3D" id="3.40.50.10140">
    <property type="entry name" value="Toll/interleukin-1 receptor homology (TIR) domain"/>
    <property type="match status" value="1"/>
</dbReference>
<dbReference type="FunFam" id="3.80.10.10:FF:000845">
    <property type="entry name" value="Disease resistance protein (TIR-NBS-LRR class)"/>
    <property type="match status" value="1"/>
</dbReference>
<dbReference type="Pfam" id="PF23282">
    <property type="entry name" value="WHD_ROQ1"/>
    <property type="match status" value="1"/>
</dbReference>
<dbReference type="SUPFAM" id="SSF52200">
    <property type="entry name" value="Toll/Interleukin receptor TIR domain"/>
    <property type="match status" value="1"/>
</dbReference>
<organism evidence="8 9">
    <name type="scientific">Brassica campestris</name>
    <name type="common">Field mustard</name>
    <dbReference type="NCBI Taxonomy" id="3711"/>
    <lineage>
        <taxon>Eukaryota</taxon>
        <taxon>Viridiplantae</taxon>
        <taxon>Streptophyta</taxon>
        <taxon>Embryophyta</taxon>
        <taxon>Tracheophyta</taxon>
        <taxon>Spermatophyta</taxon>
        <taxon>Magnoliopsida</taxon>
        <taxon>eudicotyledons</taxon>
        <taxon>Gunneridae</taxon>
        <taxon>Pentapetalae</taxon>
        <taxon>rosids</taxon>
        <taxon>malvids</taxon>
        <taxon>Brassicales</taxon>
        <taxon>Brassicaceae</taxon>
        <taxon>Brassiceae</taxon>
        <taxon>Brassica</taxon>
    </lineage>
</organism>
<keyword evidence="4" id="KW-0520">NAD</keyword>
<gene>
    <name evidence="8" type="ORF">BRAPAZ1V2_A09P22190.2</name>
</gene>